<evidence type="ECO:0000313" key="2">
    <source>
        <dbReference type="Proteomes" id="UP000254508"/>
    </source>
</evidence>
<evidence type="ECO:0000313" key="1">
    <source>
        <dbReference type="EMBL" id="AXK43941.1"/>
    </source>
</evidence>
<organism evidence="1 2">
    <name type="scientific">Erythrobacter aureus</name>
    <dbReference type="NCBI Taxonomy" id="2182384"/>
    <lineage>
        <taxon>Bacteria</taxon>
        <taxon>Pseudomonadati</taxon>
        <taxon>Pseudomonadota</taxon>
        <taxon>Alphaproteobacteria</taxon>
        <taxon>Sphingomonadales</taxon>
        <taxon>Erythrobacteraceae</taxon>
        <taxon>Erythrobacter/Porphyrobacter group</taxon>
        <taxon>Erythrobacter</taxon>
    </lineage>
</organism>
<sequence length="74" mass="8026">MTDFHFDKFRTIADDGNVSLLSDSALATAGKEIDARAASKPGDYPAEQRNQDTLASLKKVVEDEQALRADAEAK</sequence>
<dbReference type="RefSeq" id="WP_115418254.1">
    <property type="nucleotide sequence ID" value="NZ_CP031358.1"/>
</dbReference>
<dbReference type="Proteomes" id="UP000254508">
    <property type="component" value="Plasmid unnamed"/>
</dbReference>
<proteinExistence type="predicted"/>
<dbReference type="KEGG" id="err:DVR09_15920"/>
<reference evidence="1 2" key="1">
    <citation type="submission" date="2018-07" db="EMBL/GenBank/DDBJ databases">
        <title>Genome sequence of Erythrobacter strain YH-07, an antagonistic bacterium isolated from Yellow Sea.</title>
        <authorList>
            <person name="Tang T."/>
            <person name="Liu Q."/>
            <person name="Sun X."/>
        </authorList>
    </citation>
    <scope>NUCLEOTIDE SEQUENCE [LARGE SCALE GENOMIC DNA]</scope>
    <source>
        <strain evidence="1 2">YH-07</strain>
        <plasmid evidence="1 2">unnamed</plasmid>
    </source>
</reference>
<keyword evidence="1" id="KW-0614">Plasmid</keyword>
<accession>A0A345YJ39</accession>
<name>A0A345YJ39_9SPHN</name>
<dbReference type="EMBL" id="CP031358">
    <property type="protein sequence ID" value="AXK43941.1"/>
    <property type="molecule type" value="Genomic_DNA"/>
</dbReference>
<dbReference type="AlphaFoldDB" id="A0A345YJ39"/>
<gene>
    <name evidence="1" type="ORF">DVR09_15920</name>
</gene>
<keyword evidence="2" id="KW-1185">Reference proteome</keyword>
<protein>
    <submittedName>
        <fullName evidence="1">Uncharacterized protein</fullName>
    </submittedName>
</protein>
<geneLocation type="plasmid" evidence="1 2">
    <name>unnamed</name>
</geneLocation>